<feature type="non-terminal residue" evidence="1">
    <location>
        <position position="1"/>
    </location>
</feature>
<accession>A0A9P6EAE8</accession>
<keyword evidence="2" id="KW-1185">Reference proteome</keyword>
<evidence type="ECO:0000313" key="2">
    <source>
        <dbReference type="Proteomes" id="UP000807306"/>
    </source>
</evidence>
<name>A0A9P6EAE8_9AGAR</name>
<dbReference type="AlphaFoldDB" id="A0A9P6EAE8"/>
<sequence length="404" mass="46017">FLSPASHILPVKTTDLLLRPHGFIISDNLYLRNGTLYAVAEDPSTWPELHFVLSKGLSSDLKVDLDPTEKEMRIITPSEAKVVLGETALAIDGMTFILYDIRSNVETVFIQHYYHWWGEIILGAMRIYSALTLLPNITLPLPEPKRFIIPNVGDHSWRDYAGVDGPMMRAAFPSSSISRGDYWDDLATLQRTFVFERAMVVSREAAHKHPLSSQWFKMISSTMSVKTPKHFWEPLRQRLVINTLSHLPLGPDQHFPSKPIESSNHELNHGAMRISDTWLEPLEEMAKRKRGIPLRKRQDGVLDASIPLIMVGVHGNGLTHQIWMPPSNQSTVIEIFYPKTYLHDYEMLARNMGHKHYAVWNDTTLTYPEGKWFPGVEGGIKDTFHGYSIPVHGPTVAEVVRKRL</sequence>
<reference evidence="1" key="1">
    <citation type="submission" date="2020-11" db="EMBL/GenBank/DDBJ databases">
        <authorList>
            <consortium name="DOE Joint Genome Institute"/>
            <person name="Ahrendt S."/>
            <person name="Riley R."/>
            <person name="Andreopoulos W."/>
            <person name="Labutti K."/>
            <person name="Pangilinan J."/>
            <person name="Ruiz-Duenas F.J."/>
            <person name="Barrasa J.M."/>
            <person name="Sanchez-Garcia M."/>
            <person name="Camarero S."/>
            <person name="Miyauchi S."/>
            <person name="Serrano A."/>
            <person name="Linde D."/>
            <person name="Babiker R."/>
            <person name="Drula E."/>
            <person name="Ayuso-Fernandez I."/>
            <person name="Pacheco R."/>
            <person name="Padilla G."/>
            <person name="Ferreira P."/>
            <person name="Barriuso J."/>
            <person name="Kellner H."/>
            <person name="Castanera R."/>
            <person name="Alfaro M."/>
            <person name="Ramirez L."/>
            <person name="Pisabarro A.G."/>
            <person name="Kuo A."/>
            <person name="Tritt A."/>
            <person name="Lipzen A."/>
            <person name="He G."/>
            <person name="Yan M."/>
            <person name="Ng V."/>
            <person name="Cullen D."/>
            <person name="Martin F."/>
            <person name="Rosso M.-N."/>
            <person name="Henrissat B."/>
            <person name="Hibbett D."/>
            <person name="Martinez A.T."/>
            <person name="Grigoriev I.V."/>
        </authorList>
    </citation>
    <scope>NUCLEOTIDE SEQUENCE</scope>
    <source>
        <strain evidence="1">CBS 506.95</strain>
    </source>
</reference>
<dbReference type="OrthoDB" id="529273at2759"/>
<gene>
    <name evidence="1" type="ORF">CPB83DRAFT_727479</name>
</gene>
<comment type="caution">
    <text evidence="1">The sequence shown here is derived from an EMBL/GenBank/DDBJ whole genome shotgun (WGS) entry which is preliminary data.</text>
</comment>
<dbReference type="EMBL" id="MU157884">
    <property type="protein sequence ID" value="KAF9525435.1"/>
    <property type="molecule type" value="Genomic_DNA"/>
</dbReference>
<evidence type="ECO:0000313" key="1">
    <source>
        <dbReference type="EMBL" id="KAF9525435.1"/>
    </source>
</evidence>
<dbReference type="Proteomes" id="UP000807306">
    <property type="component" value="Unassembled WGS sequence"/>
</dbReference>
<protein>
    <submittedName>
        <fullName evidence="1">Uncharacterized protein</fullName>
    </submittedName>
</protein>
<organism evidence="1 2">
    <name type="scientific">Crepidotus variabilis</name>
    <dbReference type="NCBI Taxonomy" id="179855"/>
    <lineage>
        <taxon>Eukaryota</taxon>
        <taxon>Fungi</taxon>
        <taxon>Dikarya</taxon>
        <taxon>Basidiomycota</taxon>
        <taxon>Agaricomycotina</taxon>
        <taxon>Agaricomycetes</taxon>
        <taxon>Agaricomycetidae</taxon>
        <taxon>Agaricales</taxon>
        <taxon>Agaricineae</taxon>
        <taxon>Crepidotaceae</taxon>
        <taxon>Crepidotus</taxon>
    </lineage>
</organism>
<feature type="non-terminal residue" evidence="1">
    <location>
        <position position="404"/>
    </location>
</feature>
<proteinExistence type="predicted"/>